<reference evidence="3 4" key="1">
    <citation type="journal article" date="2016" name="Mol. Biol. Evol.">
        <title>Comparative Genomics of Early-Diverging Mushroom-Forming Fungi Provides Insights into the Origins of Lignocellulose Decay Capabilities.</title>
        <authorList>
            <person name="Nagy L.G."/>
            <person name="Riley R."/>
            <person name="Tritt A."/>
            <person name="Adam C."/>
            <person name="Daum C."/>
            <person name="Floudas D."/>
            <person name="Sun H."/>
            <person name="Yadav J.S."/>
            <person name="Pangilinan J."/>
            <person name="Larsson K.H."/>
            <person name="Matsuura K."/>
            <person name="Barry K."/>
            <person name="Labutti K."/>
            <person name="Kuo R."/>
            <person name="Ohm R.A."/>
            <person name="Bhattacharya S.S."/>
            <person name="Shirouzu T."/>
            <person name="Yoshinaga Y."/>
            <person name="Martin F.M."/>
            <person name="Grigoriev I.V."/>
            <person name="Hibbett D.S."/>
        </authorList>
    </citation>
    <scope>NUCLEOTIDE SEQUENCE [LARGE SCALE GENOMIC DNA]</scope>
    <source>
        <strain evidence="3 4">L-15889</strain>
    </source>
</reference>
<feature type="transmembrane region" description="Helical" evidence="1">
    <location>
        <begin position="268"/>
        <end position="292"/>
    </location>
</feature>
<keyword evidence="4" id="KW-1185">Reference proteome</keyword>
<protein>
    <submittedName>
        <fullName evidence="3">Uncharacterized protein</fullName>
    </submittedName>
</protein>
<evidence type="ECO:0000256" key="1">
    <source>
        <dbReference type="SAM" id="Phobius"/>
    </source>
</evidence>
<dbReference type="OrthoDB" id="3253026at2759"/>
<feature type="transmembrane region" description="Helical" evidence="1">
    <location>
        <begin position="237"/>
        <end position="256"/>
    </location>
</feature>
<keyword evidence="2" id="KW-0732">Signal</keyword>
<feature type="transmembrane region" description="Helical" evidence="1">
    <location>
        <begin position="412"/>
        <end position="435"/>
    </location>
</feature>
<keyword evidence="1" id="KW-0812">Transmembrane</keyword>
<feature type="chain" id="PRO_5007865426" evidence="2">
    <location>
        <begin position="29"/>
        <end position="523"/>
    </location>
</feature>
<name>A0A165QXK0_9APHY</name>
<feature type="signal peptide" evidence="2">
    <location>
        <begin position="1"/>
        <end position="28"/>
    </location>
</feature>
<evidence type="ECO:0000313" key="3">
    <source>
        <dbReference type="EMBL" id="KZT70054.1"/>
    </source>
</evidence>
<feature type="transmembrane region" description="Helical" evidence="1">
    <location>
        <begin position="89"/>
        <end position="111"/>
    </location>
</feature>
<feature type="transmembrane region" description="Helical" evidence="1">
    <location>
        <begin position="455"/>
        <end position="475"/>
    </location>
</feature>
<dbReference type="AlphaFoldDB" id="A0A165QXK0"/>
<gene>
    <name evidence="3" type="ORF">DAEQUDRAFT_238134</name>
</gene>
<accession>A0A165QXK0</accession>
<keyword evidence="1" id="KW-1133">Transmembrane helix</keyword>
<sequence>MSTRTTMGCAPLVFGLVLLTLLVAPAKSAPTITTSIPQYFCYRDATIAWNLLIYLSINYILHAAAIPGGADIGRYTERVTRRDAYRWRMWLSLVSLFLPFFALARTIILIAEQLKCKENDVLAALHHGALLVVVRDSDWEPSLAGEIIYTRLPDGFDQEKQYIPDYGRETNAVISFDAMESKQAYYRVNTGDRLLHGVARPPSGYSLAVPAHKAYSEEVIRTSLDDTTELKIHHPPGITNVLLSIFQIIFASFTLYSTPSDQIPRWGYAAYGLSVFPYALMSVMNLLCAGLVGSYTCGQILRTPILQESLQREAMGTKYDGIIGSLKEGWQPQESDIGQKRGEYVAVRMRTVSATQSSPRQLVVTGDRWERTYCLLSEGQAMEATRAVVRFTVSALSHTGPPREQELKKVQAITWLEIVTIVSLFLIALIMPYALIYALTGFRPNGSTVSQRAWMMAWLAADQLSSCGTLIAWAVWKRFHDIIPTNVQYACVIALMVPGVGGFVTVGRMFLADYHFGPSACTS</sequence>
<evidence type="ECO:0000313" key="4">
    <source>
        <dbReference type="Proteomes" id="UP000076727"/>
    </source>
</evidence>
<proteinExistence type="predicted"/>
<organism evidence="3 4">
    <name type="scientific">Daedalea quercina L-15889</name>
    <dbReference type="NCBI Taxonomy" id="1314783"/>
    <lineage>
        <taxon>Eukaryota</taxon>
        <taxon>Fungi</taxon>
        <taxon>Dikarya</taxon>
        <taxon>Basidiomycota</taxon>
        <taxon>Agaricomycotina</taxon>
        <taxon>Agaricomycetes</taxon>
        <taxon>Polyporales</taxon>
        <taxon>Fomitopsis</taxon>
    </lineage>
</organism>
<keyword evidence="1" id="KW-0472">Membrane</keyword>
<feature type="transmembrane region" description="Helical" evidence="1">
    <location>
        <begin position="487"/>
        <end position="510"/>
    </location>
</feature>
<dbReference type="EMBL" id="KV429054">
    <property type="protein sequence ID" value="KZT70054.1"/>
    <property type="molecule type" value="Genomic_DNA"/>
</dbReference>
<dbReference type="Proteomes" id="UP000076727">
    <property type="component" value="Unassembled WGS sequence"/>
</dbReference>
<evidence type="ECO:0000256" key="2">
    <source>
        <dbReference type="SAM" id="SignalP"/>
    </source>
</evidence>